<protein>
    <recommendedName>
        <fullName evidence="3">Glycoside hydrolase family 20 catalytic domain-containing protein</fullName>
    </recommendedName>
</protein>
<gene>
    <name evidence="4" type="ORF">BGK67_01995</name>
</gene>
<dbReference type="GO" id="GO:0004563">
    <property type="term" value="F:beta-N-acetylhexosaminidase activity"/>
    <property type="evidence" value="ECO:0007669"/>
    <property type="project" value="UniProtKB-ARBA"/>
</dbReference>
<sequence>MHGGDPEAQAPADGRGRILGTQVQIWTEFAPDAADLDRLAYPRLCVLADRAWTGATPWADFASRLHGHVPRVDALGVRRHPLTAPRTTAATPVRTAPCA</sequence>
<accession>A0A1E5PL68</accession>
<dbReference type="SUPFAM" id="SSF51445">
    <property type="entry name" value="(Trans)glycosidases"/>
    <property type="match status" value="1"/>
</dbReference>
<dbReference type="AlphaFoldDB" id="A0A1E5PL68"/>
<dbReference type="Pfam" id="PF00728">
    <property type="entry name" value="Glyco_hydro_20"/>
    <property type="match status" value="1"/>
</dbReference>
<dbReference type="STRING" id="36818.BGK67_01995"/>
<name>A0A1E5PL68_9ACTN</name>
<evidence type="ECO:0000313" key="5">
    <source>
        <dbReference type="Proteomes" id="UP000095705"/>
    </source>
</evidence>
<evidence type="ECO:0000313" key="4">
    <source>
        <dbReference type="EMBL" id="OEJ30287.1"/>
    </source>
</evidence>
<dbReference type="Proteomes" id="UP000095705">
    <property type="component" value="Unassembled WGS sequence"/>
</dbReference>
<proteinExistence type="inferred from homology"/>
<dbReference type="GO" id="GO:0005975">
    <property type="term" value="P:carbohydrate metabolic process"/>
    <property type="evidence" value="ECO:0007669"/>
    <property type="project" value="InterPro"/>
</dbReference>
<dbReference type="InterPro" id="IPR017853">
    <property type="entry name" value="GH"/>
</dbReference>
<evidence type="ECO:0000256" key="1">
    <source>
        <dbReference type="ARBA" id="ARBA00006285"/>
    </source>
</evidence>
<reference evidence="4 5" key="1">
    <citation type="submission" date="2016-08" db="EMBL/GenBank/DDBJ databases">
        <title>The complete genome of Streptomyces subrutilus 10-1-1.</title>
        <authorList>
            <person name="Chen X."/>
        </authorList>
    </citation>
    <scope>NUCLEOTIDE SEQUENCE [LARGE SCALE GENOMIC DNA]</scope>
    <source>
        <strain evidence="4 5">10-1-1</strain>
    </source>
</reference>
<comment type="caution">
    <text evidence="4">The sequence shown here is derived from an EMBL/GenBank/DDBJ whole genome shotgun (WGS) entry which is preliminary data.</text>
</comment>
<comment type="similarity">
    <text evidence="1">Belongs to the glycosyl hydrolase 20 family.</text>
</comment>
<evidence type="ECO:0000256" key="2">
    <source>
        <dbReference type="ARBA" id="ARBA00022801"/>
    </source>
</evidence>
<keyword evidence="5" id="KW-1185">Reference proteome</keyword>
<dbReference type="Gene3D" id="3.20.20.80">
    <property type="entry name" value="Glycosidases"/>
    <property type="match status" value="1"/>
</dbReference>
<dbReference type="EMBL" id="MEHK01000001">
    <property type="protein sequence ID" value="OEJ30287.1"/>
    <property type="molecule type" value="Genomic_DNA"/>
</dbReference>
<evidence type="ECO:0000259" key="3">
    <source>
        <dbReference type="Pfam" id="PF00728"/>
    </source>
</evidence>
<dbReference type="InterPro" id="IPR015883">
    <property type="entry name" value="Glyco_hydro_20_cat"/>
</dbReference>
<keyword evidence="2" id="KW-0378">Hydrolase</keyword>
<feature type="domain" description="Glycoside hydrolase family 20 catalytic" evidence="3">
    <location>
        <begin position="13"/>
        <end position="54"/>
    </location>
</feature>
<organism evidence="4 5">
    <name type="scientific">Streptomyces subrutilus</name>
    <dbReference type="NCBI Taxonomy" id="36818"/>
    <lineage>
        <taxon>Bacteria</taxon>
        <taxon>Bacillati</taxon>
        <taxon>Actinomycetota</taxon>
        <taxon>Actinomycetes</taxon>
        <taxon>Kitasatosporales</taxon>
        <taxon>Streptomycetaceae</taxon>
        <taxon>Streptomyces</taxon>
    </lineage>
</organism>